<dbReference type="EMBL" id="JAEUBG010004822">
    <property type="protein sequence ID" value="KAH3680001.1"/>
    <property type="molecule type" value="Genomic_DNA"/>
</dbReference>
<dbReference type="AlphaFoldDB" id="A0A9P8TIV4"/>
<reference evidence="1" key="2">
    <citation type="submission" date="2021-01" db="EMBL/GenBank/DDBJ databases">
        <authorList>
            <person name="Schikora-Tamarit M.A."/>
        </authorList>
    </citation>
    <scope>NUCLEOTIDE SEQUENCE</scope>
    <source>
        <strain evidence="1">CBS2887</strain>
    </source>
</reference>
<gene>
    <name evidence="1" type="ORF">WICPIJ_008477</name>
</gene>
<reference evidence="1" key="1">
    <citation type="journal article" date="2021" name="Open Biol.">
        <title>Shared evolutionary footprints suggest mitochondrial oxidative damage underlies multiple complex I losses in fungi.</title>
        <authorList>
            <person name="Schikora-Tamarit M.A."/>
            <person name="Marcet-Houben M."/>
            <person name="Nosek J."/>
            <person name="Gabaldon T."/>
        </authorList>
    </citation>
    <scope>NUCLEOTIDE SEQUENCE</scope>
    <source>
        <strain evidence="1">CBS2887</strain>
    </source>
</reference>
<evidence type="ECO:0000313" key="2">
    <source>
        <dbReference type="Proteomes" id="UP000774326"/>
    </source>
</evidence>
<protein>
    <submittedName>
        <fullName evidence="1">Uncharacterized protein</fullName>
    </submittedName>
</protein>
<name>A0A9P8TIV4_WICPI</name>
<evidence type="ECO:0000313" key="1">
    <source>
        <dbReference type="EMBL" id="KAH3680001.1"/>
    </source>
</evidence>
<sequence>MERHDVTVQVWHNHDDVVVLGWLGDNLQGGVVDDLEVKGDVWEGLGDFLGGFDEQTVRELHDGGLVDNQDLLSVDGTGVFESVLDHLFGGFSGDKLDGLDDTWDNGVFDTGVFTFGVFSDQDGVDVFVWGGVTFNGLGWSDVGEKIKGLSQGQVQRSVTLTDWGGQWAFQGNQVLVDGVNGGLWNGSVTVLDDWGNVTGFPFNWNLSSSVDLLDGLGDFDTDTVTFDERDNVVTVSVLDTVVLGDVGSVRSGGGEGGSSGE</sequence>
<accession>A0A9P8TIV4</accession>
<keyword evidence="2" id="KW-1185">Reference proteome</keyword>
<proteinExistence type="predicted"/>
<organism evidence="1 2">
    <name type="scientific">Wickerhamomyces pijperi</name>
    <name type="common">Yeast</name>
    <name type="synonym">Pichia pijperi</name>
    <dbReference type="NCBI Taxonomy" id="599730"/>
    <lineage>
        <taxon>Eukaryota</taxon>
        <taxon>Fungi</taxon>
        <taxon>Dikarya</taxon>
        <taxon>Ascomycota</taxon>
        <taxon>Saccharomycotina</taxon>
        <taxon>Saccharomycetes</taxon>
        <taxon>Phaffomycetales</taxon>
        <taxon>Wickerhamomycetaceae</taxon>
        <taxon>Wickerhamomyces</taxon>
    </lineage>
</organism>
<dbReference type="Proteomes" id="UP000774326">
    <property type="component" value="Unassembled WGS sequence"/>
</dbReference>
<comment type="caution">
    <text evidence="1">The sequence shown here is derived from an EMBL/GenBank/DDBJ whole genome shotgun (WGS) entry which is preliminary data.</text>
</comment>